<dbReference type="Proteomes" id="UP001419268">
    <property type="component" value="Unassembled WGS sequence"/>
</dbReference>
<protein>
    <submittedName>
        <fullName evidence="1">Uncharacterized protein</fullName>
    </submittedName>
</protein>
<dbReference type="EMBL" id="JBBNAG010000001">
    <property type="protein sequence ID" value="KAK9166698.1"/>
    <property type="molecule type" value="Genomic_DNA"/>
</dbReference>
<organism evidence="1 2">
    <name type="scientific">Stephania cephalantha</name>
    <dbReference type="NCBI Taxonomy" id="152367"/>
    <lineage>
        <taxon>Eukaryota</taxon>
        <taxon>Viridiplantae</taxon>
        <taxon>Streptophyta</taxon>
        <taxon>Embryophyta</taxon>
        <taxon>Tracheophyta</taxon>
        <taxon>Spermatophyta</taxon>
        <taxon>Magnoliopsida</taxon>
        <taxon>Ranunculales</taxon>
        <taxon>Menispermaceae</taxon>
        <taxon>Menispermoideae</taxon>
        <taxon>Cissampelideae</taxon>
        <taxon>Stephania</taxon>
    </lineage>
</organism>
<proteinExistence type="predicted"/>
<gene>
    <name evidence="1" type="ORF">Scep_001889</name>
</gene>
<accession>A0AAP0LA77</accession>
<sequence>MSRLSTLASHGLASLLSLTWKLSVLHFASFLVMHTWHPDRVAHAMGRKSVRCSTLTTDVMRASKAEQAWHTDPRTRFQQTLTLTVSLRYDVVEDALPWQKVEDHREVEAHLEGVHQHQEIEDNYERVVRDPSFFVHVHPTKVSTLFHYRCRQD</sequence>
<evidence type="ECO:0000313" key="2">
    <source>
        <dbReference type="Proteomes" id="UP001419268"/>
    </source>
</evidence>
<reference evidence="1 2" key="1">
    <citation type="submission" date="2024-01" db="EMBL/GenBank/DDBJ databases">
        <title>Genome assemblies of Stephania.</title>
        <authorList>
            <person name="Yang L."/>
        </authorList>
    </citation>
    <scope>NUCLEOTIDE SEQUENCE [LARGE SCALE GENOMIC DNA]</scope>
    <source>
        <strain evidence="1">JXDWG</strain>
        <tissue evidence="1">Leaf</tissue>
    </source>
</reference>
<evidence type="ECO:0000313" key="1">
    <source>
        <dbReference type="EMBL" id="KAK9166698.1"/>
    </source>
</evidence>
<comment type="caution">
    <text evidence="1">The sequence shown here is derived from an EMBL/GenBank/DDBJ whole genome shotgun (WGS) entry which is preliminary data.</text>
</comment>
<name>A0AAP0LA77_9MAGN</name>
<dbReference type="AlphaFoldDB" id="A0AAP0LA77"/>
<keyword evidence="2" id="KW-1185">Reference proteome</keyword>